<dbReference type="AlphaFoldDB" id="A0A0P7I099"/>
<dbReference type="EMBL" id="LGUC01000001">
    <property type="protein sequence ID" value="KPN30097.1"/>
    <property type="molecule type" value="Genomic_DNA"/>
</dbReference>
<feature type="domain" description="CAAX prenyl protease 2/Lysostaphin resistance protein A-like" evidence="2">
    <location>
        <begin position="5"/>
        <end position="104"/>
    </location>
</feature>
<feature type="transmembrane region" description="Helical" evidence="1">
    <location>
        <begin position="120"/>
        <end position="143"/>
    </location>
</feature>
<dbReference type="InterPro" id="IPR042150">
    <property type="entry name" value="MmRce1-like"/>
</dbReference>
<comment type="caution">
    <text evidence="3">The sequence shown here is derived from an EMBL/GenBank/DDBJ whole genome shotgun (WGS) entry which is preliminary data.</text>
</comment>
<keyword evidence="3" id="KW-0645">Protease</keyword>
<keyword evidence="4" id="KW-1185">Reference proteome</keyword>
<evidence type="ECO:0000256" key="1">
    <source>
        <dbReference type="SAM" id="Phobius"/>
    </source>
</evidence>
<dbReference type="Pfam" id="PF02517">
    <property type="entry name" value="Rce1-like"/>
    <property type="match status" value="1"/>
</dbReference>
<organism evidence="3 4">
    <name type="scientific">Halolamina pelagica</name>
    <dbReference type="NCBI Taxonomy" id="699431"/>
    <lineage>
        <taxon>Archaea</taxon>
        <taxon>Methanobacteriati</taxon>
        <taxon>Methanobacteriota</taxon>
        <taxon>Stenosarchaea group</taxon>
        <taxon>Halobacteria</taxon>
        <taxon>Halobacteriales</taxon>
        <taxon>Haloferacaceae</taxon>
    </lineage>
</organism>
<dbReference type="GO" id="GO:0004175">
    <property type="term" value="F:endopeptidase activity"/>
    <property type="evidence" value="ECO:0007669"/>
    <property type="project" value="UniProtKB-ARBA"/>
</dbReference>
<keyword evidence="1" id="KW-0812">Transmembrane</keyword>
<dbReference type="GO" id="GO:0006508">
    <property type="term" value="P:proteolysis"/>
    <property type="evidence" value="ECO:0007669"/>
    <property type="project" value="UniProtKB-KW"/>
</dbReference>
<dbReference type="GO" id="GO:0080120">
    <property type="term" value="P:CAAX-box protein maturation"/>
    <property type="evidence" value="ECO:0007669"/>
    <property type="project" value="UniProtKB-ARBA"/>
</dbReference>
<name>A0A0P7I099_9EURY</name>
<accession>A0A0P7I099</accession>
<feature type="transmembrane region" description="Helical" evidence="1">
    <location>
        <begin position="65"/>
        <end position="87"/>
    </location>
</feature>
<dbReference type="STRING" id="699431.SY89_00819"/>
<keyword evidence="1" id="KW-1133">Transmembrane helix</keyword>
<sequence length="167" mass="17561">MPATLVSLAGGAVILLGEELGWRAYLLPKLSPLGHRRATVLTGVLWGIWHWPFISLGVNYPDAPWLGMAAMAWVTTLYGVFLAWATYRTGSVWPAAVGHAAFNTSSRWGPMVAEGAPNFAIGPTTGGLLGAVGWLVVAGWLLARSPVFAGDTAGPVTDCEAAETTSR</sequence>
<evidence type="ECO:0000313" key="4">
    <source>
        <dbReference type="Proteomes" id="UP000050535"/>
    </source>
</evidence>
<reference evidence="4" key="1">
    <citation type="submission" date="2013-11" db="EMBL/GenBank/DDBJ databases">
        <authorList>
            <person name="Hoang H.T."/>
            <person name="Killian M.L."/>
            <person name="Madson D.M."/>
            <person name="Arruda P.H.E."/>
            <person name="Sun D."/>
            <person name="Schwartz K.J."/>
            <person name="Yoon K."/>
        </authorList>
    </citation>
    <scope>NUCLEOTIDE SEQUENCE [LARGE SCALE GENOMIC DNA]</scope>
    <source>
        <strain evidence="4">CDK2</strain>
    </source>
</reference>
<dbReference type="Proteomes" id="UP000050535">
    <property type="component" value="Unassembled WGS sequence"/>
</dbReference>
<keyword evidence="3" id="KW-0378">Hydrolase</keyword>
<feature type="transmembrane region" description="Helical" evidence="1">
    <location>
        <begin position="37"/>
        <end position="58"/>
    </location>
</feature>
<dbReference type="PANTHER" id="PTHR35797:SF1">
    <property type="entry name" value="PROTEASE"/>
    <property type="match status" value="1"/>
</dbReference>
<dbReference type="InterPro" id="IPR003675">
    <property type="entry name" value="Rce1/LyrA-like_dom"/>
</dbReference>
<gene>
    <name evidence="3" type="ORF">SY89_00819</name>
</gene>
<evidence type="ECO:0000313" key="3">
    <source>
        <dbReference type="EMBL" id="KPN30097.1"/>
    </source>
</evidence>
<protein>
    <submittedName>
        <fullName evidence="3">CAAX amino terminal protease self-immunity</fullName>
    </submittedName>
</protein>
<proteinExistence type="predicted"/>
<keyword evidence="1" id="KW-0472">Membrane</keyword>
<dbReference type="PANTHER" id="PTHR35797">
    <property type="entry name" value="PROTEASE-RELATED"/>
    <property type="match status" value="1"/>
</dbReference>
<evidence type="ECO:0000259" key="2">
    <source>
        <dbReference type="Pfam" id="PF02517"/>
    </source>
</evidence>